<comment type="caution">
    <text evidence="3">The sequence shown here is derived from an EMBL/GenBank/DDBJ whole genome shotgun (WGS) entry which is preliminary data.</text>
</comment>
<organism evidence="3 4">
    <name type="scientific">Puccinia coronata f. sp. avenae</name>
    <dbReference type="NCBI Taxonomy" id="200324"/>
    <lineage>
        <taxon>Eukaryota</taxon>
        <taxon>Fungi</taxon>
        <taxon>Dikarya</taxon>
        <taxon>Basidiomycota</taxon>
        <taxon>Pucciniomycotina</taxon>
        <taxon>Pucciniomycetes</taxon>
        <taxon>Pucciniales</taxon>
        <taxon>Pucciniaceae</taxon>
        <taxon>Puccinia</taxon>
    </lineage>
</organism>
<accession>A0A2N5UZM8</accession>
<dbReference type="Proteomes" id="UP000235388">
    <property type="component" value="Unassembled WGS sequence"/>
</dbReference>
<dbReference type="InterPro" id="IPR052208">
    <property type="entry name" value="DmX-like/RAVE_component"/>
</dbReference>
<evidence type="ECO:0000259" key="2">
    <source>
        <dbReference type="Pfam" id="PF12234"/>
    </source>
</evidence>
<dbReference type="AlphaFoldDB" id="A0A2N5UZM8"/>
<keyword evidence="4" id="KW-1185">Reference proteome</keyword>
<feature type="region of interest" description="Disordered" evidence="1">
    <location>
        <begin position="1155"/>
        <end position="1215"/>
    </location>
</feature>
<evidence type="ECO:0000256" key="1">
    <source>
        <dbReference type="SAM" id="MobiDB-lite"/>
    </source>
</evidence>
<name>A0A2N5UZM8_9BASI</name>
<dbReference type="GO" id="GO:0007035">
    <property type="term" value="P:vacuolar acidification"/>
    <property type="evidence" value="ECO:0007669"/>
    <property type="project" value="TreeGrafter"/>
</dbReference>
<protein>
    <recommendedName>
        <fullName evidence="2">RAVE complex protein Rav1 C-terminal domain-containing protein</fullName>
    </recommendedName>
</protein>
<dbReference type="InterPro" id="IPR022033">
    <property type="entry name" value="Rav1p_C"/>
</dbReference>
<feature type="compositionally biased region" description="Pro residues" evidence="1">
    <location>
        <begin position="1182"/>
        <end position="1192"/>
    </location>
</feature>
<dbReference type="PANTHER" id="PTHR13950">
    <property type="entry name" value="RABCONNECTIN-RELATED"/>
    <property type="match status" value="1"/>
</dbReference>
<evidence type="ECO:0000313" key="3">
    <source>
        <dbReference type="EMBL" id="PLW43199.1"/>
    </source>
</evidence>
<dbReference type="OrthoDB" id="342131at2759"/>
<dbReference type="EMBL" id="PGCJ01000150">
    <property type="protein sequence ID" value="PLW43199.1"/>
    <property type="molecule type" value="Genomic_DNA"/>
</dbReference>
<dbReference type="STRING" id="200324.A0A2N5UZM8"/>
<feature type="domain" description="RAVE complex protein Rav1 C-terminal" evidence="2">
    <location>
        <begin position="673"/>
        <end position="1138"/>
    </location>
</feature>
<reference evidence="3 4" key="1">
    <citation type="submission" date="2017-11" db="EMBL/GenBank/DDBJ databases">
        <title>De novo assembly and phasing of dikaryotic genomes from two isolates of Puccinia coronata f. sp. avenae, the causal agent of oat crown rust.</title>
        <authorList>
            <person name="Miller M.E."/>
            <person name="Zhang Y."/>
            <person name="Omidvar V."/>
            <person name="Sperschneider J."/>
            <person name="Schwessinger B."/>
            <person name="Raley C."/>
            <person name="Palmer J.M."/>
            <person name="Garnica D."/>
            <person name="Upadhyaya N."/>
            <person name="Rathjen J."/>
            <person name="Taylor J.M."/>
            <person name="Park R.F."/>
            <person name="Dodds P.N."/>
            <person name="Hirsch C.D."/>
            <person name="Kianian S.F."/>
            <person name="Figueroa M."/>
        </authorList>
    </citation>
    <scope>NUCLEOTIDE SEQUENCE [LARGE SCALE GENOMIC DNA]</scope>
    <source>
        <strain evidence="3">12NC29</strain>
    </source>
</reference>
<feature type="compositionally biased region" description="Pro residues" evidence="1">
    <location>
        <begin position="1202"/>
        <end position="1215"/>
    </location>
</feature>
<sequence length="1226" mass="134418">MNHQLLILSSINASRDALATNPSPSNHPVILYASGLVLNLLDLDSCRLLQSIHLTDHLPHLSSYHHSVDAVCLADDNRRLAASCGSSTAIFESSSSTLPTSWKLHSTFTCHISRILSIDLKQCYCLTTGKDGLSFHQLEQEETTYSDDQPPRWIKRWALRGQPADHSTFEILDDGTCVLAAIVVGSPILRTYEFSTASSPPAFNPHRYSPKTITLSLPIHSIRFSYDQSFPSKKPHPLPLLSVEVISPVLGIALHYYNLVRRPLAAGSGNQSQQPSSGPYKPSIQYFHHGMCAISVPTHSPRILASFPLDKIAERQNEQQIGHTPRLNVMVLSNGEIHAAQTTKNTTLVSTNFILPKDMLELFMRPGTIIQSVMSVTTSPGQQTDHPSYSIVARPLTPTGEMFVAQLPRSALLADPIATASRPQLISVTRLPFGHTPLLTGLNSHDIEPATLTGLSITTTTKDKHDKYASLCTSADDKSARVSQLLAYATQPELATSIQKDDPGGGARSSGCLDFKGYQCKDPANLIDENTRFLATLCVMGETDRTRTFRVVILDSRQHPYSPGIVGLDTFEVERWSMEAGNEPQVKWSDDRSTERPFFNGCFLGVCCGSNAVRIYARAIDGWWTHATTVYSQMGSISQVSWLASPDHSPRLVYRTIGHTLQAPLINLPQRLTLPPWHPALLKNQLLFGYFSTTFATISCLSLALKGSLQPLTLLSQRIVTIGLEDDGDLMIQELEELTNESVLPENLSPTTLSQAHIDIISSSNGIPLLTGDEQASLLKLAKALLQVQTARSHGVDAHGCQYIFSLVDHLSHNAVASGFGTDLGFGPRQDCGILSAQLSCTRGLLGQETCTILSECSVSAGAQKLDWRAARSAGLFLWLESPDEVHRYLERVAQAEYMSGGGGDTARSSDKLRGTSHGAMEQDPAACSLFYLALSKKRLLVGLWNVAYGHADRPLMTKFLQNDFSQPRWKTAAQKNAFALLSRQRFRFAASFFLLADRLQDAVNVCVRQLDDWQLAVAIVRAYEGDRGAAMDKLLTTVVLPLGFSSGNRWLVSWCFRMLGEVELACRVLVGHWDDPLIRNRWTPSVHNNVGVRVGPLDLSLVLLFSRLKRAARSPLAWTEERALVLLAVDELMNAGCPGVAGWLMQNWHVDPPALVRPTPPPGSAGHPQKPQPSSVLSLPDPIPHPQPAPTPTVAAADPSIPLPPRKNLPPQPLVVPEFDMSNFF</sequence>
<gene>
    <name evidence="3" type="ORF">PCANC_07015</name>
</gene>
<proteinExistence type="predicted"/>
<evidence type="ECO:0000313" key="4">
    <source>
        <dbReference type="Proteomes" id="UP000235388"/>
    </source>
</evidence>
<dbReference type="PANTHER" id="PTHR13950:SF9">
    <property type="entry name" value="RABCONNECTIN-3A"/>
    <property type="match status" value="1"/>
</dbReference>
<dbReference type="Pfam" id="PF12234">
    <property type="entry name" value="Rav1p_C"/>
    <property type="match status" value="1"/>
</dbReference>
<dbReference type="GO" id="GO:0043291">
    <property type="term" value="C:RAVE complex"/>
    <property type="evidence" value="ECO:0007669"/>
    <property type="project" value="TreeGrafter"/>
</dbReference>